<gene>
    <name evidence="1" type="ORF">E2562_037102</name>
</gene>
<evidence type="ECO:0000313" key="1">
    <source>
        <dbReference type="EMBL" id="KAF0922470.1"/>
    </source>
</evidence>
<sequence length="75" mass="8272">MSYTIAFSSNLLNTTLRNKSKHRLCIFHDMTQPRFVPSRAGVFVDEAVGNRGPAGAFDVSYSPWATTVTAGRSYT</sequence>
<proteinExistence type="predicted"/>
<dbReference type="AlphaFoldDB" id="A0A6G1ECF0"/>
<evidence type="ECO:0000313" key="2">
    <source>
        <dbReference type="Proteomes" id="UP000479710"/>
    </source>
</evidence>
<comment type="caution">
    <text evidence="1">The sequence shown here is derived from an EMBL/GenBank/DDBJ whole genome shotgun (WGS) entry which is preliminary data.</text>
</comment>
<dbReference type="EMBL" id="SPHZ02000004">
    <property type="protein sequence ID" value="KAF0922470.1"/>
    <property type="molecule type" value="Genomic_DNA"/>
</dbReference>
<dbReference type="Proteomes" id="UP000479710">
    <property type="component" value="Unassembled WGS sequence"/>
</dbReference>
<accession>A0A6G1ECF0</accession>
<keyword evidence="2" id="KW-1185">Reference proteome</keyword>
<protein>
    <submittedName>
        <fullName evidence="1">Uncharacterized protein</fullName>
    </submittedName>
</protein>
<feature type="non-terminal residue" evidence="1">
    <location>
        <position position="75"/>
    </location>
</feature>
<name>A0A6G1ECF0_9ORYZ</name>
<dbReference type="OrthoDB" id="1702760at2759"/>
<reference evidence="1 2" key="1">
    <citation type="submission" date="2019-11" db="EMBL/GenBank/DDBJ databases">
        <title>Whole genome sequence of Oryza granulata.</title>
        <authorList>
            <person name="Li W."/>
        </authorList>
    </citation>
    <scope>NUCLEOTIDE SEQUENCE [LARGE SCALE GENOMIC DNA]</scope>
    <source>
        <strain evidence="2">cv. Menghai</strain>
        <tissue evidence="1">Leaf</tissue>
    </source>
</reference>
<organism evidence="1 2">
    <name type="scientific">Oryza meyeriana var. granulata</name>
    <dbReference type="NCBI Taxonomy" id="110450"/>
    <lineage>
        <taxon>Eukaryota</taxon>
        <taxon>Viridiplantae</taxon>
        <taxon>Streptophyta</taxon>
        <taxon>Embryophyta</taxon>
        <taxon>Tracheophyta</taxon>
        <taxon>Spermatophyta</taxon>
        <taxon>Magnoliopsida</taxon>
        <taxon>Liliopsida</taxon>
        <taxon>Poales</taxon>
        <taxon>Poaceae</taxon>
        <taxon>BOP clade</taxon>
        <taxon>Oryzoideae</taxon>
        <taxon>Oryzeae</taxon>
        <taxon>Oryzinae</taxon>
        <taxon>Oryza</taxon>
        <taxon>Oryza meyeriana</taxon>
    </lineage>
</organism>